<keyword evidence="3" id="KW-1185">Reference proteome</keyword>
<accession>A0A9W6S072</accession>
<dbReference type="InterPro" id="IPR005531">
    <property type="entry name" value="Asp23"/>
</dbReference>
<gene>
    <name evidence="2" type="ORF">Airi02_011970</name>
</gene>
<dbReference type="RefSeq" id="WP_285567492.1">
    <property type="nucleotide sequence ID" value="NZ_BSTK01000002.1"/>
</dbReference>
<protein>
    <recommendedName>
        <fullName evidence="4">Asp23/Gls24 family envelope stress response protein</fullName>
    </recommendedName>
</protein>
<organism evidence="2 3">
    <name type="scientific">Actinoallomurus iriomotensis</name>
    <dbReference type="NCBI Taxonomy" id="478107"/>
    <lineage>
        <taxon>Bacteria</taxon>
        <taxon>Bacillati</taxon>
        <taxon>Actinomycetota</taxon>
        <taxon>Actinomycetes</taxon>
        <taxon>Streptosporangiales</taxon>
        <taxon>Thermomonosporaceae</taxon>
        <taxon>Actinoallomurus</taxon>
    </lineage>
</organism>
<proteinExistence type="inferred from homology"/>
<evidence type="ECO:0000313" key="2">
    <source>
        <dbReference type="EMBL" id="GLY83267.1"/>
    </source>
</evidence>
<evidence type="ECO:0000256" key="1">
    <source>
        <dbReference type="ARBA" id="ARBA00005721"/>
    </source>
</evidence>
<evidence type="ECO:0008006" key="4">
    <source>
        <dbReference type="Google" id="ProtNLM"/>
    </source>
</evidence>
<dbReference type="Proteomes" id="UP001165074">
    <property type="component" value="Unassembled WGS sequence"/>
</dbReference>
<evidence type="ECO:0000313" key="3">
    <source>
        <dbReference type="Proteomes" id="UP001165074"/>
    </source>
</evidence>
<comment type="similarity">
    <text evidence="1">Belongs to the asp23 family.</text>
</comment>
<sequence length="130" mass="14263">MSTEVEPRGTIALEHRGRTAIADRVLAKIAGRALAEDEEAGGAARRVLGVPLGRDSMESTPWVSAKVDGDLATLRMRISVAYPAPVREVTRRLRELVRTRVGELTGLDVREVDIDVARLLPAERSGRRVR</sequence>
<dbReference type="EMBL" id="BSTK01000002">
    <property type="protein sequence ID" value="GLY83267.1"/>
    <property type="molecule type" value="Genomic_DNA"/>
</dbReference>
<comment type="caution">
    <text evidence="2">The sequence shown here is derived from an EMBL/GenBank/DDBJ whole genome shotgun (WGS) entry which is preliminary data.</text>
</comment>
<name>A0A9W6S072_9ACTN</name>
<reference evidence="2" key="1">
    <citation type="submission" date="2023-03" db="EMBL/GenBank/DDBJ databases">
        <title>Actinoallomurus iriomotensis NBRC 103684.</title>
        <authorList>
            <person name="Ichikawa N."/>
            <person name="Sato H."/>
            <person name="Tonouchi N."/>
        </authorList>
    </citation>
    <scope>NUCLEOTIDE SEQUENCE</scope>
    <source>
        <strain evidence="2">NBRC 103684</strain>
    </source>
</reference>
<dbReference type="AlphaFoldDB" id="A0A9W6S072"/>
<dbReference type="Pfam" id="PF03780">
    <property type="entry name" value="Asp23"/>
    <property type="match status" value="1"/>
</dbReference>